<dbReference type="InterPro" id="IPR023393">
    <property type="entry name" value="START-like_dom_sf"/>
</dbReference>
<protein>
    <submittedName>
        <fullName evidence="1">SRPBCC family protein</fullName>
    </submittedName>
</protein>
<dbReference type="InterPro" id="IPR019587">
    <property type="entry name" value="Polyketide_cyclase/dehydratase"/>
</dbReference>
<dbReference type="SUPFAM" id="SSF55961">
    <property type="entry name" value="Bet v1-like"/>
    <property type="match status" value="1"/>
</dbReference>
<comment type="caution">
    <text evidence="1">The sequence shown here is derived from an EMBL/GenBank/DDBJ whole genome shotgun (WGS) entry which is preliminary data.</text>
</comment>
<dbReference type="RefSeq" id="WP_121794944.1">
    <property type="nucleotide sequence ID" value="NZ_RDBF01000010.1"/>
</dbReference>
<dbReference type="Gene3D" id="3.30.530.20">
    <property type="match status" value="1"/>
</dbReference>
<gene>
    <name evidence="1" type="ORF">D9V41_12675</name>
</gene>
<proteinExistence type="predicted"/>
<dbReference type="Pfam" id="PF10604">
    <property type="entry name" value="Polyketide_cyc2"/>
    <property type="match status" value="1"/>
</dbReference>
<dbReference type="OrthoDB" id="4618973at2"/>
<evidence type="ECO:0000313" key="2">
    <source>
        <dbReference type="Proteomes" id="UP000282515"/>
    </source>
</evidence>
<dbReference type="AlphaFoldDB" id="A0A3L8PIL7"/>
<dbReference type="Proteomes" id="UP000282515">
    <property type="component" value="Unassembled WGS sequence"/>
</dbReference>
<dbReference type="EMBL" id="RDBF01000010">
    <property type="protein sequence ID" value="RLV55167.1"/>
    <property type="molecule type" value="Genomic_DNA"/>
</dbReference>
<organism evidence="1 2">
    <name type="scientific">Aeromicrobium phragmitis</name>
    <dbReference type="NCBI Taxonomy" id="2478914"/>
    <lineage>
        <taxon>Bacteria</taxon>
        <taxon>Bacillati</taxon>
        <taxon>Actinomycetota</taxon>
        <taxon>Actinomycetes</taxon>
        <taxon>Propionibacteriales</taxon>
        <taxon>Nocardioidaceae</taxon>
        <taxon>Aeromicrobium</taxon>
    </lineage>
</organism>
<name>A0A3L8PIL7_9ACTN</name>
<accession>A0A3L8PIL7</accession>
<evidence type="ECO:0000313" key="1">
    <source>
        <dbReference type="EMBL" id="RLV55167.1"/>
    </source>
</evidence>
<sequence>MANNSYIGGSIDIAASPADVWTVVSDLKRMGEWSPQCRKMFIRGGSVRHGTRTVNINRQGPLVWPTRSVVTAFEPEKTLQFQILENRTAWTFELEPTATGTRLTESRTTPRGVSALSNFLTKNVLGGTEKFEQGLQRGIHQTLQRIKSAAESR</sequence>
<dbReference type="CDD" id="cd07812">
    <property type="entry name" value="SRPBCC"/>
    <property type="match status" value="1"/>
</dbReference>
<reference evidence="1 2" key="1">
    <citation type="submission" date="2018-10" db="EMBL/GenBank/DDBJ databases">
        <title>Aeromicrobium sp. 9W16Y-2 whole genome shotgun sequence.</title>
        <authorList>
            <person name="Li F."/>
        </authorList>
    </citation>
    <scope>NUCLEOTIDE SEQUENCE [LARGE SCALE GENOMIC DNA]</scope>
    <source>
        <strain evidence="1 2">9W16Y-2</strain>
    </source>
</reference>
<keyword evidence="2" id="KW-1185">Reference proteome</keyword>